<evidence type="ECO:0000313" key="4">
    <source>
        <dbReference type="Proteomes" id="UP001469749"/>
    </source>
</evidence>
<keyword evidence="1" id="KW-0812">Transmembrane</keyword>
<dbReference type="RefSeq" id="WP_349083808.1">
    <property type="nucleotide sequence ID" value="NZ_JBBMEK010000014.1"/>
</dbReference>
<protein>
    <submittedName>
        <fullName evidence="3">Phage tail tape measure protein</fullName>
    </submittedName>
</protein>
<name>A0ABV1B288_9FIRM</name>
<dbReference type="Pfam" id="PF10145">
    <property type="entry name" value="PhageMin_Tail"/>
    <property type="match status" value="1"/>
</dbReference>
<gene>
    <name evidence="3" type="ORF">WMO25_02105</name>
</gene>
<keyword evidence="4" id="KW-1185">Reference proteome</keyword>
<accession>A0ABV1B288</accession>
<sequence length="840" mass="91211">MARKNSEVKVKFVAETQDINNGLKSTQNEIKVLNSRLSLNAEKLKGASGDTNLLSERTNLLSDALAETQKKTELMNVKLQKAKELFGEDSKEVKDLESALNYNMRSEQKLQNEIDKCNAELNKQSDVTEDVCDSTEATGEALADFTESMDSAGAKSVEFGDLLKANLASDLIRTGVEKLTDAVGSFAEKAVSGQKALNNFQGKTGMAADKMQEFEDIMYNVYMDNFGEGLEDIADVMATIHQQTGQTGDELQNTTERAILLRDTFGWEVSESVRAANSMMNQFGISSEEAFDLMVQGAQKGLDQNDDLLDTINEYSVQFKDAGYSAQDMFNMLANGAESGTWSIDKLGDAVKEYHIRWQDSSADEALESLGYNVDAMKQKVNEGGEAAGQAMQDVIASLMKVEDEQERYQLGQALMGTMWEDLGETAVQALMDTRGDISLTSSALEDLNNVKYDDLGSAVAGIGRKIEGEVLPKVQDELIPVLETVADKVDFEAIGDGIVTVIDEVETLGGCIADNVDFEAIGNGIDVAVNGLKDYGQYIMENKESFEVLGGMLAGAAAGMAAYNTVTTVANFLTPILAGEVTLLNIPLLATAGVFAAVVGAGILVWQNWDYLKAKAIELKDGVVNGFEALKTGAIDKVTMLEDSATQKFESLKSGAINKVTSLKTSAINGFENLKSGAVAKVEGLKSAAIQKFDSIKSGITSKINGAKDAVKGAIDRIKGFFHFTWSLPALKLPHPYITGKFSLNPPQVPSFGIKWYAEGGLFNGPSLVSGLGEADPEYALPLNRTSLAPLADMLGDMIGGRFDQCIDYKKLENIIQRNSKKEYYFSMNRREFLRLMEE</sequence>
<feature type="transmembrane region" description="Helical" evidence="1">
    <location>
        <begin position="587"/>
        <end position="607"/>
    </location>
</feature>
<dbReference type="EMBL" id="JBBMEK010000014">
    <property type="protein sequence ID" value="MEQ2363888.1"/>
    <property type="molecule type" value="Genomic_DNA"/>
</dbReference>
<dbReference type="Proteomes" id="UP001469749">
    <property type="component" value="Unassembled WGS sequence"/>
</dbReference>
<dbReference type="InterPro" id="IPR010090">
    <property type="entry name" value="Phage_tape_meas"/>
</dbReference>
<feature type="domain" description="Phage tail tape measure protein" evidence="2">
    <location>
        <begin position="225"/>
        <end position="417"/>
    </location>
</feature>
<proteinExistence type="predicted"/>
<organism evidence="3 4">
    <name type="scientific">Coprococcus intestinihominis</name>
    <dbReference type="NCBI Taxonomy" id="3133154"/>
    <lineage>
        <taxon>Bacteria</taxon>
        <taxon>Bacillati</taxon>
        <taxon>Bacillota</taxon>
        <taxon>Clostridia</taxon>
        <taxon>Lachnospirales</taxon>
        <taxon>Lachnospiraceae</taxon>
        <taxon>Coprococcus</taxon>
    </lineage>
</organism>
<evidence type="ECO:0000259" key="2">
    <source>
        <dbReference type="Pfam" id="PF10145"/>
    </source>
</evidence>
<evidence type="ECO:0000256" key="1">
    <source>
        <dbReference type="SAM" id="Phobius"/>
    </source>
</evidence>
<keyword evidence="1" id="KW-1133">Transmembrane helix</keyword>
<evidence type="ECO:0000313" key="3">
    <source>
        <dbReference type="EMBL" id="MEQ2363888.1"/>
    </source>
</evidence>
<keyword evidence="1" id="KW-0472">Membrane</keyword>
<feature type="transmembrane region" description="Helical" evidence="1">
    <location>
        <begin position="549"/>
        <end position="567"/>
    </location>
</feature>
<reference evidence="3 4" key="1">
    <citation type="submission" date="2024-03" db="EMBL/GenBank/DDBJ databases">
        <title>Human intestinal bacterial collection.</title>
        <authorList>
            <person name="Pauvert C."/>
            <person name="Hitch T.C.A."/>
            <person name="Clavel T."/>
        </authorList>
    </citation>
    <scope>NUCLEOTIDE SEQUENCE [LARGE SCALE GENOMIC DNA]</scope>
    <source>
        <strain evidence="3 4">CLA-AA-H190</strain>
    </source>
</reference>
<comment type="caution">
    <text evidence="3">The sequence shown here is derived from an EMBL/GenBank/DDBJ whole genome shotgun (WGS) entry which is preliminary data.</text>
</comment>